<feature type="binding site" evidence="6">
    <location>
        <position position="71"/>
    </location>
    <ligand>
        <name>substrate</name>
    </ligand>
</feature>
<dbReference type="AlphaFoldDB" id="A0A0G0UF34"/>
<dbReference type="Proteomes" id="UP000034616">
    <property type="component" value="Unassembled WGS sequence"/>
</dbReference>
<evidence type="ECO:0000259" key="8">
    <source>
        <dbReference type="Pfam" id="PF00557"/>
    </source>
</evidence>
<keyword evidence="5 6" id="KW-0378">Hydrolase</keyword>
<feature type="binding site" evidence="6">
    <location>
        <position position="100"/>
    </location>
    <ligand>
        <name>a divalent metal cation</name>
        <dbReference type="ChEBI" id="CHEBI:60240"/>
        <label>1</label>
    </ligand>
</feature>
<dbReference type="PANTHER" id="PTHR43330:SF27">
    <property type="entry name" value="METHIONINE AMINOPEPTIDASE"/>
    <property type="match status" value="1"/>
</dbReference>
<protein>
    <recommendedName>
        <fullName evidence="6 7">Methionine aminopeptidase</fullName>
        <shortName evidence="6">MAP</shortName>
        <shortName evidence="6">MetAP</shortName>
        <ecNumber evidence="6 7">3.4.11.18</ecNumber>
    </recommendedName>
    <alternativeName>
        <fullName evidence="6">Peptidase M</fullName>
    </alternativeName>
</protein>
<dbReference type="InterPro" id="IPR001714">
    <property type="entry name" value="Pept_M24_MAP"/>
</dbReference>
<keyword evidence="2 6" id="KW-0031">Aminopeptidase</keyword>
<organism evidence="9 10">
    <name type="scientific">Candidatus Uhrbacteria bacterium GW2011_GWC2_41_11</name>
    <dbReference type="NCBI Taxonomy" id="1618985"/>
    <lineage>
        <taxon>Bacteria</taxon>
        <taxon>Candidatus Uhriibacteriota</taxon>
    </lineage>
</organism>
<comment type="caution">
    <text evidence="9">The sequence shown here is derived from an EMBL/GenBank/DDBJ whole genome shotgun (WGS) entry which is preliminary data.</text>
</comment>
<keyword evidence="3 6" id="KW-0645">Protease</keyword>
<dbReference type="EC" id="3.4.11.18" evidence="6 7"/>
<evidence type="ECO:0000256" key="3">
    <source>
        <dbReference type="ARBA" id="ARBA00022670"/>
    </source>
</evidence>
<dbReference type="PATRIC" id="fig|1618985.3.peg.193"/>
<feature type="domain" description="Peptidase M24" evidence="8">
    <location>
        <begin position="1"/>
        <end position="235"/>
    </location>
</feature>
<dbReference type="NCBIfam" id="TIGR00500">
    <property type="entry name" value="met_pdase_I"/>
    <property type="match status" value="1"/>
</dbReference>
<evidence type="ECO:0000256" key="6">
    <source>
        <dbReference type="HAMAP-Rule" id="MF_01974"/>
    </source>
</evidence>
<accession>A0A0G0UF34</accession>
<comment type="cofactor">
    <cofactor evidence="6">
        <name>Co(2+)</name>
        <dbReference type="ChEBI" id="CHEBI:48828"/>
    </cofactor>
    <cofactor evidence="6">
        <name>Zn(2+)</name>
        <dbReference type="ChEBI" id="CHEBI:29105"/>
    </cofactor>
    <cofactor evidence="6">
        <name>Mn(2+)</name>
        <dbReference type="ChEBI" id="CHEBI:29035"/>
    </cofactor>
    <cofactor evidence="6">
        <name>Fe(2+)</name>
        <dbReference type="ChEBI" id="CHEBI:29033"/>
    </cofactor>
    <text evidence="6">Binds 2 divalent metal cations per subunit. Has a high-affinity and a low affinity metal-binding site. The true nature of the physiological cofactor is under debate. The enzyme is active with cobalt, zinc, manganese or divalent iron ions. Most likely, methionine aminopeptidases function as mononuclear Fe(2+)-metalloproteases under physiological conditions, and the catalytically relevant metal-binding site has been assigned to the histidine-containing high-affinity site.</text>
</comment>
<comment type="similarity">
    <text evidence="6">Belongs to the peptidase M24A family. Methionine aminopeptidase type 1 subfamily.</text>
</comment>
<feature type="binding site" evidence="6">
    <location>
        <position position="228"/>
    </location>
    <ligand>
        <name>a divalent metal cation</name>
        <dbReference type="ChEBI" id="CHEBI:60240"/>
        <label>1</label>
    </ligand>
</feature>
<name>A0A0G0UF34_9BACT</name>
<dbReference type="PRINTS" id="PR00599">
    <property type="entry name" value="MAPEPTIDASE"/>
</dbReference>
<dbReference type="GO" id="GO:0004239">
    <property type="term" value="F:initiator methionyl aminopeptidase activity"/>
    <property type="evidence" value="ECO:0007669"/>
    <property type="project" value="UniProtKB-UniRule"/>
</dbReference>
<dbReference type="HAMAP" id="MF_01974">
    <property type="entry name" value="MetAP_1"/>
    <property type="match status" value="1"/>
</dbReference>
<feature type="binding site" evidence="6">
    <location>
        <position position="89"/>
    </location>
    <ligand>
        <name>a divalent metal cation</name>
        <dbReference type="ChEBI" id="CHEBI:60240"/>
        <label>1</label>
    </ligand>
</feature>
<feature type="binding site" evidence="6">
    <location>
        <position position="228"/>
    </location>
    <ligand>
        <name>a divalent metal cation</name>
        <dbReference type="ChEBI" id="CHEBI:60240"/>
        <label>2</label>
        <note>catalytic</note>
    </ligand>
</feature>
<reference evidence="9 10" key="1">
    <citation type="journal article" date="2015" name="Nature">
        <title>rRNA introns, odd ribosomes, and small enigmatic genomes across a large radiation of phyla.</title>
        <authorList>
            <person name="Brown C.T."/>
            <person name="Hug L.A."/>
            <person name="Thomas B.C."/>
            <person name="Sharon I."/>
            <person name="Castelle C.J."/>
            <person name="Singh A."/>
            <person name="Wilkins M.J."/>
            <person name="Williams K.H."/>
            <person name="Banfield J.F."/>
        </authorList>
    </citation>
    <scope>NUCLEOTIDE SEQUENCE [LARGE SCALE GENOMIC DNA]</scope>
</reference>
<dbReference type="SUPFAM" id="SSF55920">
    <property type="entry name" value="Creatinase/aminopeptidase"/>
    <property type="match status" value="1"/>
</dbReference>
<feature type="binding site" evidence="6">
    <location>
        <position position="163"/>
    </location>
    <ligand>
        <name>a divalent metal cation</name>
        <dbReference type="ChEBI" id="CHEBI:60240"/>
        <label>2</label>
        <note>catalytic</note>
    </ligand>
</feature>
<dbReference type="EMBL" id="LCAH01000002">
    <property type="protein sequence ID" value="KKR87539.1"/>
    <property type="molecule type" value="Genomic_DNA"/>
</dbReference>
<dbReference type="GO" id="GO:0005829">
    <property type="term" value="C:cytosol"/>
    <property type="evidence" value="ECO:0007669"/>
    <property type="project" value="TreeGrafter"/>
</dbReference>
<comment type="subunit">
    <text evidence="6">Monomer.</text>
</comment>
<dbReference type="InterPro" id="IPR002467">
    <property type="entry name" value="Pept_M24A_MAP1"/>
</dbReference>
<comment type="catalytic activity">
    <reaction evidence="6 7">
        <text>Release of N-terminal amino acids, preferentially methionine, from peptides and arylamides.</text>
        <dbReference type="EC" id="3.4.11.18"/>
    </reaction>
</comment>
<gene>
    <name evidence="6" type="primary">map</name>
    <name evidence="9" type="ORF">UU35_C0002G0040</name>
</gene>
<evidence type="ECO:0000256" key="2">
    <source>
        <dbReference type="ARBA" id="ARBA00022438"/>
    </source>
</evidence>
<keyword evidence="4 6" id="KW-0479">Metal-binding</keyword>
<dbReference type="Gene3D" id="3.90.230.10">
    <property type="entry name" value="Creatinase/methionine aminopeptidase superfamily"/>
    <property type="match status" value="1"/>
</dbReference>
<dbReference type="GO" id="GO:0006508">
    <property type="term" value="P:proteolysis"/>
    <property type="evidence" value="ECO:0007669"/>
    <property type="project" value="UniProtKB-KW"/>
</dbReference>
<dbReference type="GO" id="GO:0046872">
    <property type="term" value="F:metal ion binding"/>
    <property type="evidence" value="ECO:0007669"/>
    <property type="project" value="UniProtKB-UniRule"/>
</dbReference>
<comment type="function">
    <text evidence="1 6">Removes the N-terminal methionine from nascent proteins. The N-terminal methionine is often cleaved when the second residue in the primary sequence is small and uncharged (Met-Ala-, Cys, Gly, Pro, Ser, Thr, or Val). Requires deformylation of the N(alpha)-formylated initiator methionine before it can be hydrolyzed.</text>
</comment>
<dbReference type="PANTHER" id="PTHR43330">
    <property type="entry name" value="METHIONINE AMINOPEPTIDASE"/>
    <property type="match status" value="1"/>
</dbReference>
<proteinExistence type="inferred from homology"/>
<evidence type="ECO:0000256" key="4">
    <source>
        <dbReference type="ARBA" id="ARBA00022723"/>
    </source>
</evidence>
<dbReference type="InterPro" id="IPR036005">
    <property type="entry name" value="Creatinase/aminopeptidase-like"/>
</dbReference>
<evidence type="ECO:0000313" key="9">
    <source>
        <dbReference type="EMBL" id="KKR87539.1"/>
    </source>
</evidence>
<dbReference type="InterPro" id="IPR000994">
    <property type="entry name" value="Pept_M24"/>
</dbReference>
<feature type="binding site" evidence="6">
    <location>
        <position position="170"/>
    </location>
    <ligand>
        <name>substrate</name>
    </ligand>
</feature>
<dbReference type="GO" id="GO:0070006">
    <property type="term" value="F:metalloaminopeptidase activity"/>
    <property type="evidence" value="ECO:0007669"/>
    <property type="project" value="UniProtKB-UniRule"/>
</dbReference>
<evidence type="ECO:0000313" key="10">
    <source>
        <dbReference type="Proteomes" id="UP000034616"/>
    </source>
</evidence>
<sequence>MREGGILLSQALRAAVDLVRPGVHLIELDKAAEQVIRKSGGRPSFKGYRISPEDTAFPTTLCASVNEEIVHGPANRGIILKEGDIIGLDIGCWYRNLCTDMAVTVPVGVVDSKLIHLMHITRESLLAGVKAAQIGNEILDVSTAIEEVIRPHGYGIIRALVGHGVGHAVHEEPSVPNYIDHRASRVLLKKGMCIAIEPMVSLGGWQVADGNDGWTVVIADGSPGAHFEVTVAITEQGPEILTPLPV</sequence>
<evidence type="ECO:0000256" key="1">
    <source>
        <dbReference type="ARBA" id="ARBA00002521"/>
    </source>
</evidence>
<dbReference type="CDD" id="cd01086">
    <property type="entry name" value="MetAP1"/>
    <property type="match status" value="1"/>
</dbReference>
<dbReference type="Pfam" id="PF00557">
    <property type="entry name" value="Peptidase_M24"/>
    <property type="match status" value="1"/>
</dbReference>
<feature type="binding site" evidence="6">
    <location>
        <position position="100"/>
    </location>
    <ligand>
        <name>a divalent metal cation</name>
        <dbReference type="ChEBI" id="CHEBI:60240"/>
        <label>2</label>
        <note>catalytic</note>
    </ligand>
</feature>
<evidence type="ECO:0000256" key="5">
    <source>
        <dbReference type="ARBA" id="ARBA00022801"/>
    </source>
</evidence>
<feature type="binding site" evidence="6">
    <location>
        <position position="197"/>
    </location>
    <ligand>
        <name>a divalent metal cation</name>
        <dbReference type="ChEBI" id="CHEBI:60240"/>
        <label>2</label>
        <note>catalytic</note>
    </ligand>
</feature>
<evidence type="ECO:0000256" key="7">
    <source>
        <dbReference type="RuleBase" id="RU003653"/>
    </source>
</evidence>